<keyword evidence="5" id="KW-0378">Hydrolase</keyword>
<evidence type="ECO:0000256" key="3">
    <source>
        <dbReference type="ARBA" id="ARBA00022679"/>
    </source>
</evidence>
<dbReference type="RefSeq" id="WP_153502397.1">
    <property type="nucleotide sequence ID" value="NZ_WIRE01000003.1"/>
</dbReference>
<dbReference type="PANTHER" id="PTHR30616">
    <property type="entry name" value="UNCHARACTERIZED PROTEIN YFIH"/>
    <property type="match status" value="1"/>
</dbReference>
<dbReference type="InterPro" id="IPR003730">
    <property type="entry name" value="Cu_polyphenol_OxRdtase"/>
</dbReference>
<evidence type="ECO:0000256" key="4">
    <source>
        <dbReference type="ARBA" id="ARBA00022723"/>
    </source>
</evidence>
<dbReference type="CDD" id="cd16833">
    <property type="entry name" value="YfiH"/>
    <property type="match status" value="1"/>
</dbReference>
<dbReference type="GO" id="GO:0005507">
    <property type="term" value="F:copper ion binding"/>
    <property type="evidence" value="ECO:0007669"/>
    <property type="project" value="TreeGrafter"/>
</dbReference>
<dbReference type="Pfam" id="PF02578">
    <property type="entry name" value="Cu-oxidase_4"/>
    <property type="match status" value="1"/>
</dbReference>
<dbReference type="AlphaFoldDB" id="A0A6N7LZK3"/>
<evidence type="ECO:0000313" key="12">
    <source>
        <dbReference type="Proteomes" id="UP000469421"/>
    </source>
</evidence>
<name>A0A6N7LZK3_9GAMM</name>
<dbReference type="NCBIfam" id="TIGR00726">
    <property type="entry name" value="peptidoglycan editing factor PgeF"/>
    <property type="match status" value="1"/>
</dbReference>
<dbReference type="Proteomes" id="UP000469421">
    <property type="component" value="Unassembled WGS sequence"/>
</dbReference>
<comment type="catalytic activity">
    <reaction evidence="1">
        <text>inosine + phosphate = alpha-D-ribose 1-phosphate + hypoxanthine</text>
        <dbReference type="Rhea" id="RHEA:27646"/>
        <dbReference type="ChEBI" id="CHEBI:17368"/>
        <dbReference type="ChEBI" id="CHEBI:17596"/>
        <dbReference type="ChEBI" id="CHEBI:43474"/>
        <dbReference type="ChEBI" id="CHEBI:57720"/>
        <dbReference type="EC" id="2.4.2.1"/>
    </reaction>
    <physiologicalReaction direction="left-to-right" evidence="1">
        <dbReference type="Rhea" id="RHEA:27647"/>
    </physiologicalReaction>
</comment>
<reference evidence="11 12" key="1">
    <citation type="submission" date="2019-10" db="EMBL/GenBank/DDBJ databases">
        <title>Alcanivorax sp.PA15-N-34 draft genome sequence.</title>
        <authorList>
            <person name="Liao X."/>
            <person name="Shao Z."/>
        </authorList>
    </citation>
    <scope>NUCLEOTIDE SEQUENCE [LARGE SCALE GENOMIC DNA]</scope>
    <source>
        <strain evidence="11 12">PA15-N-34</strain>
    </source>
</reference>
<sequence>MTLPQKDQWLWPDWRPHPAVRVAVTTRAGSHSPEPWNGFNLGLNCGDQPGRVEQARRHVEKLLQADHPAAWLWQVHGKRVIRADEQNNEADGVWTDQQRWPCVVLTADCLPVLLARNDGTAVAAVHAGWRGLQAGVIAEGVKSIAPNAEPVSAWLGPAICGKCYQVGDEVYRAFADTNPAFKTAFREDATPHHWRFSVVHAAMIELASLGVTDVQGGELCTACDLDRFYSYRKEGDTGRFASLIWLDRESNQ</sequence>
<comment type="catalytic activity">
    <reaction evidence="8">
        <text>adenosine + phosphate = alpha-D-ribose 1-phosphate + adenine</text>
        <dbReference type="Rhea" id="RHEA:27642"/>
        <dbReference type="ChEBI" id="CHEBI:16335"/>
        <dbReference type="ChEBI" id="CHEBI:16708"/>
        <dbReference type="ChEBI" id="CHEBI:43474"/>
        <dbReference type="ChEBI" id="CHEBI:57720"/>
        <dbReference type="EC" id="2.4.2.1"/>
    </reaction>
    <physiologicalReaction direction="left-to-right" evidence="8">
        <dbReference type="Rhea" id="RHEA:27643"/>
    </physiologicalReaction>
</comment>
<keyword evidence="12" id="KW-1185">Reference proteome</keyword>
<comment type="catalytic activity">
    <reaction evidence="7">
        <text>adenosine + H2O + H(+) = inosine + NH4(+)</text>
        <dbReference type="Rhea" id="RHEA:24408"/>
        <dbReference type="ChEBI" id="CHEBI:15377"/>
        <dbReference type="ChEBI" id="CHEBI:15378"/>
        <dbReference type="ChEBI" id="CHEBI:16335"/>
        <dbReference type="ChEBI" id="CHEBI:17596"/>
        <dbReference type="ChEBI" id="CHEBI:28938"/>
        <dbReference type="EC" id="3.5.4.4"/>
    </reaction>
    <physiologicalReaction direction="left-to-right" evidence="7">
        <dbReference type="Rhea" id="RHEA:24409"/>
    </physiologicalReaction>
</comment>
<evidence type="ECO:0000256" key="10">
    <source>
        <dbReference type="RuleBase" id="RU361274"/>
    </source>
</evidence>
<dbReference type="PANTHER" id="PTHR30616:SF2">
    <property type="entry name" value="PURINE NUCLEOSIDE PHOSPHORYLASE LACC1"/>
    <property type="match status" value="1"/>
</dbReference>
<keyword evidence="3" id="KW-0808">Transferase</keyword>
<organism evidence="11 12">
    <name type="scientific">Alcanivorax sediminis</name>
    <dbReference type="NCBI Taxonomy" id="2663008"/>
    <lineage>
        <taxon>Bacteria</taxon>
        <taxon>Pseudomonadati</taxon>
        <taxon>Pseudomonadota</taxon>
        <taxon>Gammaproteobacteria</taxon>
        <taxon>Oceanospirillales</taxon>
        <taxon>Alcanivoracaceae</taxon>
        <taxon>Alcanivorax</taxon>
    </lineage>
</organism>
<comment type="caution">
    <text evidence="11">The sequence shown here is derived from an EMBL/GenBank/DDBJ whole genome shotgun (WGS) entry which is preliminary data.</text>
</comment>
<evidence type="ECO:0000256" key="8">
    <source>
        <dbReference type="ARBA" id="ARBA00048968"/>
    </source>
</evidence>
<dbReference type="EMBL" id="WIRE01000003">
    <property type="protein sequence ID" value="MQX54846.1"/>
    <property type="molecule type" value="Genomic_DNA"/>
</dbReference>
<evidence type="ECO:0000256" key="1">
    <source>
        <dbReference type="ARBA" id="ARBA00000553"/>
    </source>
</evidence>
<evidence type="ECO:0000256" key="6">
    <source>
        <dbReference type="ARBA" id="ARBA00022833"/>
    </source>
</evidence>
<gene>
    <name evidence="11" type="primary">pgeF</name>
    <name evidence="11" type="ORF">GFN93_16495</name>
</gene>
<evidence type="ECO:0000256" key="7">
    <source>
        <dbReference type="ARBA" id="ARBA00047989"/>
    </source>
</evidence>
<dbReference type="InterPro" id="IPR011324">
    <property type="entry name" value="Cytotoxic_necrot_fac-like_cat"/>
</dbReference>
<dbReference type="SUPFAM" id="SSF64438">
    <property type="entry name" value="CNF1/YfiH-like putative cysteine hydrolases"/>
    <property type="match status" value="1"/>
</dbReference>
<comment type="similarity">
    <text evidence="2 10">Belongs to the purine nucleoside phosphorylase YfiH/LACC1 family.</text>
</comment>
<evidence type="ECO:0000256" key="9">
    <source>
        <dbReference type="ARBA" id="ARBA00049893"/>
    </source>
</evidence>
<keyword evidence="6" id="KW-0862">Zinc</keyword>
<dbReference type="InterPro" id="IPR038371">
    <property type="entry name" value="Cu_polyphenol_OxRdtase_sf"/>
</dbReference>
<protein>
    <recommendedName>
        <fullName evidence="10">Purine nucleoside phosphorylase</fullName>
    </recommendedName>
</protein>
<evidence type="ECO:0000256" key="5">
    <source>
        <dbReference type="ARBA" id="ARBA00022801"/>
    </source>
</evidence>
<proteinExistence type="inferred from homology"/>
<dbReference type="GO" id="GO:0017061">
    <property type="term" value="F:S-methyl-5-thioadenosine phosphorylase activity"/>
    <property type="evidence" value="ECO:0007669"/>
    <property type="project" value="UniProtKB-EC"/>
</dbReference>
<keyword evidence="4" id="KW-0479">Metal-binding</keyword>
<evidence type="ECO:0000313" key="11">
    <source>
        <dbReference type="EMBL" id="MQX54846.1"/>
    </source>
</evidence>
<accession>A0A6N7LZK3</accession>
<dbReference type="GO" id="GO:0016787">
    <property type="term" value="F:hydrolase activity"/>
    <property type="evidence" value="ECO:0007669"/>
    <property type="project" value="UniProtKB-KW"/>
</dbReference>
<comment type="catalytic activity">
    <reaction evidence="9">
        <text>S-methyl-5'-thioadenosine + phosphate = 5-(methylsulfanyl)-alpha-D-ribose 1-phosphate + adenine</text>
        <dbReference type="Rhea" id="RHEA:11852"/>
        <dbReference type="ChEBI" id="CHEBI:16708"/>
        <dbReference type="ChEBI" id="CHEBI:17509"/>
        <dbReference type="ChEBI" id="CHEBI:43474"/>
        <dbReference type="ChEBI" id="CHEBI:58533"/>
        <dbReference type="EC" id="2.4.2.28"/>
    </reaction>
    <physiologicalReaction direction="left-to-right" evidence="9">
        <dbReference type="Rhea" id="RHEA:11853"/>
    </physiologicalReaction>
</comment>
<evidence type="ECO:0000256" key="2">
    <source>
        <dbReference type="ARBA" id="ARBA00007353"/>
    </source>
</evidence>
<dbReference type="Gene3D" id="3.60.140.10">
    <property type="entry name" value="CNF1/YfiH-like putative cysteine hydrolases"/>
    <property type="match status" value="1"/>
</dbReference>